<reference evidence="2" key="1">
    <citation type="submission" date="2011-08" db="EMBL/GenBank/DDBJ databases">
        <authorList>
            <person name="Rombauts S."/>
        </authorList>
    </citation>
    <scope>NUCLEOTIDE SEQUENCE</scope>
    <source>
        <strain evidence="2">London</strain>
    </source>
</reference>
<name>T1L1S9_TETUR</name>
<protein>
    <submittedName>
        <fullName evidence="1">Uncharacterized protein</fullName>
    </submittedName>
</protein>
<accession>T1L1S9</accession>
<evidence type="ECO:0000313" key="2">
    <source>
        <dbReference type="Proteomes" id="UP000015104"/>
    </source>
</evidence>
<sequence length="187" mass="20939">MYIIFYSIIQKSNRVVSRKITSFVSRVEIDGEDLLLEKAKDFVAQVNAFTAQNCIPDNCIINTDQTKMEYEVTLGRTLSHRGEKLTVARVQIVTSTTTNIQLSSEKDGKFFAETGREAMTRYPSVIVDCSSSGKLTRSNLENFAQNVLAVELGDRNLLIQDSFSGQKDTSIFTSVCPNSTLDIKYIQ</sequence>
<proteinExistence type="predicted"/>
<organism evidence="1 2">
    <name type="scientific">Tetranychus urticae</name>
    <name type="common">Two-spotted spider mite</name>
    <dbReference type="NCBI Taxonomy" id="32264"/>
    <lineage>
        <taxon>Eukaryota</taxon>
        <taxon>Metazoa</taxon>
        <taxon>Ecdysozoa</taxon>
        <taxon>Arthropoda</taxon>
        <taxon>Chelicerata</taxon>
        <taxon>Arachnida</taxon>
        <taxon>Acari</taxon>
        <taxon>Acariformes</taxon>
        <taxon>Trombidiformes</taxon>
        <taxon>Prostigmata</taxon>
        <taxon>Eleutherengona</taxon>
        <taxon>Raphignathae</taxon>
        <taxon>Tetranychoidea</taxon>
        <taxon>Tetranychidae</taxon>
        <taxon>Tetranychus</taxon>
    </lineage>
</organism>
<keyword evidence="2" id="KW-1185">Reference proteome</keyword>
<dbReference type="AlphaFoldDB" id="T1L1S9"/>
<dbReference type="HOGENOM" id="CLU_1449465_0_0_1"/>
<reference evidence="1" key="2">
    <citation type="submission" date="2015-06" db="UniProtKB">
        <authorList>
            <consortium name="EnsemblMetazoa"/>
        </authorList>
    </citation>
    <scope>IDENTIFICATION</scope>
</reference>
<dbReference type="EMBL" id="CAEY01000920">
    <property type="status" value="NOT_ANNOTATED_CDS"/>
    <property type="molecule type" value="Genomic_DNA"/>
</dbReference>
<dbReference type="Proteomes" id="UP000015104">
    <property type="component" value="Unassembled WGS sequence"/>
</dbReference>
<dbReference type="EnsemblMetazoa" id="tetur32g00720.1">
    <property type="protein sequence ID" value="tetur32g00720.1"/>
    <property type="gene ID" value="tetur32g00720"/>
</dbReference>
<evidence type="ECO:0000313" key="1">
    <source>
        <dbReference type="EnsemblMetazoa" id="tetur32g00720.1"/>
    </source>
</evidence>